<name>A2DVR1_TRIV3</name>
<proteinExistence type="predicted"/>
<sequence>MSSDDDKSVHLSGDSDNDDKVLEPTMQRRETEDDSLSDELNDRKKPKNDGTSDGPKPKSPKNRKYSDTIDINSTPRSNKGDKNSTTMIVNGSRPDDSDSDSIDSSRYQDTEAEPPLTHPQQNSKPPPAPKTTQQNTNTTQPVVGQPPAQQPPKSKGCILL</sequence>
<dbReference type="KEGG" id="tva:4773475"/>
<dbReference type="AlphaFoldDB" id="A2DVR1"/>
<dbReference type="Proteomes" id="UP000001542">
    <property type="component" value="Unassembled WGS sequence"/>
</dbReference>
<feature type="compositionally biased region" description="Basic and acidic residues" evidence="1">
    <location>
        <begin position="18"/>
        <end position="31"/>
    </location>
</feature>
<organism evidence="2 3">
    <name type="scientific">Trichomonas vaginalis (strain ATCC PRA-98 / G3)</name>
    <dbReference type="NCBI Taxonomy" id="412133"/>
    <lineage>
        <taxon>Eukaryota</taxon>
        <taxon>Metamonada</taxon>
        <taxon>Parabasalia</taxon>
        <taxon>Trichomonadida</taxon>
        <taxon>Trichomonadidae</taxon>
        <taxon>Trichomonas</taxon>
    </lineage>
</organism>
<evidence type="ECO:0000313" key="3">
    <source>
        <dbReference type="Proteomes" id="UP000001542"/>
    </source>
</evidence>
<dbReference type="InParanoid" id="A2DVR1"/>
<feature type="compositionally biased region" description="Low complexity" evidence="1">
    <location>
        <begin position="130"/>
        <end position="147"/>
    </location>
</feature>
<gene>
    <name evidence="2" type="ORF">TVAG_210040</name>
</gene>
<feature type="region of interest" description="Disordered" evidence="1">
    <location>
        <begin position="1"/>
        <end position="160"/>
    </location>
</feature>
<protein>
    <submittedName>
        <fullName evidence="2">Uncharacterized protein</fullName>
    </submittedName>
</protein>
<reference evidence="2" key="1">
    <citation type="submission" date="2006-10" db="EMBL/GenBank/DDBJ databases">
        <authorList>
            <person name="Amadeo P."/>
            <person name="Zhao Q."/>
            <person name="Wortman J."/>
            <person name="Fraser-Liggett C."/>
            <person name="Carlton J."/>
        </authorList>
    </citation>
    <scope>NUCLEOTIDE SEQUENCE</scope>
    <source>
        <strain evidence="2">G3</strain>
    </source>
</reference>
<reference evidence="2" key="2">
    <citation type="journal article" date="2007" name="Science">
        <title>Draft genome sequence of the sexually transmitted pathogen Trichomonas vaginalis.</title>
        <authorList>
            <person name="Carlton J.M."/>
            <person name="Hirt R.P."/>
            <person name="Silva J.C."/>
            <person name="Delcher A.L."/>
            <person name="Schatz M."/>
            <person name="Zhao Q."/>
            <person name="Wortman J.R."/>
            <person name="Bidwell S.L."/>
            <person name="Alsmark U.C.M."/>
            <person name="Besteiro S."/>
            <person name="Sicheritz-Ponten T."/>
            <person name="Noel C.J."/>
            <person name="Dacks J.B."/>
            <person name="Foster P.G."/>
            <person name="Simillion C."/>
            <person name="Van de Peer Y."/>
            <person name="Miranda-Saavedra D."/>
            <person name="Barton G.J."/>
            <person name="Westrop G.D."/>
            <person name="Mueller S."/>
            <person name="Dessi D."/>
            <person name="Fiori P.L."/>
            <person name="Ren Q."/>
            <person name="Paulsen I."/>
            <person name="Zhang H."/>
            <person name="Bastida-Corcuera F.D."/>
            <person name="Simoes-Barbosa A."/>
            <person name="Brown M.T."/>
            <person name="Hayes R.D."/>
            <person name="Mukherjee M."/>
            <person name="Okumura C.Y."/>
            <person name="Schneider R."/>
            <person name="Smith A.J."/>
            <person name="Vanacova S."/>
            <person name="Villalvazo M."/>
            <person name="Haas B.J."/>
            <person name="Pertea M."/>
            <person name="Feldblyum T.V."/>
            <person name="Utterback T.R."/>
            <person name="Shu C.L."/>
            <person name="Osoegawa K."/>
            <person name="de Jong P.J."/>
            <person name="Hrdy I."/>
            <person name="Horvathova L."/>
            <person name="Zubacova Z."/>
            <person name="Dolezal P."/>
            <person name="Malik S.B."/>
            <person name="Logsdon J.M. Jr."/>
            <person name="Henze K."/>
            <person name="Gupta A."/>
            <person name="Wang C.C."/>
            <person name="Dunne R.L."/>
            <person name="Upcroft J.A."/>
            <person name="Upcroft P."/>
            <person name="White O."/>
            <person name="Salzberg S.L."/>
            <person name="Tang P."/>
            <person name="Chiu C.-H."/>
            <person name="Lee Y.-S."/>
            <person name="Embley T.M."/>
            <person name="Coombs G.H."/>
            <person name="Mottram J.C."/>
            <person name="Tachezy J."/>
            <person name="Fraser-Liggett C.M."/>
            <person name="Johnson P.J."/>
        </authorList>
    </citation>
    <scope>NUCLEOTIDE SEQUENCE [LARGE SCALE GENOMIC DNA]</scope>
    <source>
        <strain evidence="2">G3</strain>
    </source>
</reference>
<feature type="compositionally biased region" description="Polar residues" evidence="1">
    <location>
        <begin position="69"/>
        <end position="89"/>
    </location>
</feature>
<feature type="compositionally biased region" description="Basic and acidic residues" evidence="1">
    <location>
        <begin position="40"/>
        <end position="50"/>
    </location>
</feature>
<accession>A2DVR1</accession>
<dbReference type="VEuPathDB" id="TrichDB:TVAGG3_0734490"/>
<dbReference type="RefSeq" id="XP_001327697.1">
    <property type="nucleotide sequence ID" value="XM_001327662.1"/>
</dbReference>
<dbReference type="VEuPathDB" id="TrichDB:TVAG_210040"/>
<dbReference type="EMBL" id="DS113255">
    <property type="protein sequence ID" value="EAY15474.1"/>
    <property type="molecule type" value="Genomic_DNA"/>
</dbReference>
<evidence type="ECO:0000256" key="1">
    <source>
        <dbReference type="SAM" id="MobiDB-lite"/>
    </source>
</evidence>
<evidence type="ECO:0000313" key="2">
    <source>
        <dbReference type="EMBL" id="EAY15474.1"/>
    </source>
</evidence>
<keyword evidence="3" id="KW-1185">Reference proteome</keyword>